<keyword evidence="3 6" id="KW-1133">Transmembrane helix</keyword>
<sequence length="319" mass="36917">MHNTGTKSTPHYRVWVYCFNSIMLVLQVLFVFSAWRVFRHEWMILFPFSATDLSVIYLYVAFSLQFFACLCGIWAVYRSNRYVLRLFYMLLIPLMLGDMFIGLIWAIRFRLLHLNYSNFLTSLWTEQVGINAQQVTTSFCDIWDDIQQSYQCCGPLGFEQLPHLLINYCGQQLNGTMIPPSCCPQPSLDGCSAESAFQLACDKPLLKWYHSQADLLSIIGYWCLFPLKLIFVVVLRQELAEIFLEIYKEGNQELFRHWADDYQANRTDSNDANGSDYGNGSDIQDDHNGTSENDSHKLLAQTQSVQFRIEMTPSETDLT</sequence>
<evidence type="ECO:0000256" key="3">
    <source>
        <dbReference type="ARBA" id="ARBA00022989"/>
    </source>
</evidence>
<accession>A0A914VYB4</accession>
<dbReference type="Proteomes" id="UP000887566">
    <property type="component" value="Unplaced"/>
</dbReference>
<dbReference type="GO" id="GO:0016020">
    <property type="term" value="C:membrane"/>
    <property type="evidence" value="ECO:0007669"/>
    <property type="project" value="UniProtKB-SubCell"/>
</dbReference>
<dbReference type="Gene3D" id="1.10.1450.10">
    <property type="entry name" value="Tetraspanin"/>
    <property type="match status" value="1"/>
</dbReference>
<protein>
    <submittedName>
        <fullName evidence="8">Tetraspanin</fullName>
    </submittedName>
</protein>
<proteinExistence type="predicted"/>
<feature type="transmembrane region" description="Helical" evidence="6">
    <location>
        <begin position="12"/>
        <end position="35"/>
    </location>
</feature>
<name>A0A914VYB4_9BILA</name>
<evidence type="ECO:0000256" key="2">
    <source>
        <dbReference type="ARBA" id="ARBA00022692"/>
    </source>
</evidence>
<keyword evidence="2 6" id="KW-0812">Transmembrane</keyword>
<dbReference type="WBParaSite" id="PSAMB.scaffold263size60343.g3974.t1">
    <property type="protein sequence ID" value="PSAMB.scaffold263size60343.g3974.t1"/>
    <property type="gene ID" value="PSAMB.scaffold263size60343.g3974"/>
</dbReference>
<reference evidence="8" key="1">
    <citation type="submission" date="2022-11" db="UniProtKB">
        <authorList>
            <consortium name="WormBaseParasite"/>
        </authorList>
    </citation>
    <scope>IDENTIFICATION</scope>
</reference>
<evidence type="ECO:0000313" key="8">
    <source>
        <dbReference type="WBParaSite" id="PSAMB.scaffold263size60343.g3974.t1"/>
    </source>
</evidence>
<feature type="compositionally biased region" description="Polar residues" evidence="5">
    <location>
        <begin position="266"/>
        <end position="282"/>
    </location>
</feature>
<feature type="region of interest" description="Disordered" evidence="5">
    <location>
        <begin position="266"/>
        <end position="294"/>
    </location>
</feature>
<dbReference type="Pfam" id="PF00335">
    <property type="entry name" value="Tetraspanin"/>
    <property type="match status" value="1"/>
</dbReference>
<dbReference type="PANTHER" id="PTHR19282:SF556">
    <property type="entry name" value="TETRASPANIN"/>
    <property type="match status" value="1"/>
</dbReference>
<evidence type="ECO:0000256" key="5">
    <source>
        <dbReference type="SAM" id="MobiDB-lite"/>
    </source>
</evidence>
<evidence type="ECO:0000313" key="7">
    <source>
        <dbReference type="Proteomes" id="UP000887566"/>
    </source>
</evidence>
<dbReference type="AlphaFoldDB" id="A0A914VYB4"/>
<evidence type="ECO:0000256" key="4">
    <source>
        <dbReference type="ARBA" id="ARBA00023136"/>
    </source>
</evidence>
<evidence type="ECO:0000256" key="6">
    <source>
        <dbReference type="SAM" id="Phobius"/>
    </source>
</evidence>
<keyword evidence="7" id="KW-1185">Reference proteome</keyword>
<dbReference type="PANTHER" id="PTHR19282">
    <property type="entry name" value="TETRASPANIN"/>
    <property type="match status" value="1"/>
</dbReference>
<feature type="transmembrane region" description="Helical" evidence="6">
    <location>
        <begin position="86"/>
        <end position="107"/>
    </location>
</feature>
<keyword evidence="4 6" id="KW-0472">Membrane</keyword>
<dbReference type="SUPFAM" id="SSF48652">
    <property type="entry name" value="Tetraspanin"/>
    <property type="match status" value="1"/>
</dbReference>
<evidence type="ECO:0000256" key="1">
    <source>
        <dbReference type="ARBA" id="ARBA00004141"/>
    </source>
</evidence>
<feature type="transmembrane region" description="Helical" evidence="6">
    <location>
        <begin position="55"/>
        <end position="77"/>
    </location>
</feature>
<organism evidence="7 8">
    <name type="scientific">Plectus sambesii</name>
    <dbReference type="NCBI Taxonomy" id="2011161"/>
    <lineage>
        <taxon>Eukaryota</taxon>
        <taxon>Metazoa</taxon>
        <taxon>Ecdysozoa</taxon>
        <taxon>Nematoda</taxon>
        <taxon>Chromadorea</taxon>
        <taxon>Plectida</taxon>
        <taxon>Plectina</taxon>
        <taxon>Plectoidea</taxon>
        <taxon>Plectidae</taxon>
        <taxon>Plectus</taxon>
    </lineage>
</organism>
<dbReference type="InterPro" id="IPR008952">
    <property type="entry name" value="Tetraspanin_EC2_sf"/>
</dbReference>
<feature type="compositionally biased region" description="Basic and acidic residues" evidence="5">
    <location>
        <begin position="284"/>
        <end position="294"/>
    </location>
</feature>
<comment type="subcellular location">
    <subcellularLocation>
        <location evidence="1">Membrane</location>
        <topology evidence="1">Multi-pass membrane protein</topology>
    </subcellularLocation>
</comment>
<dbReference type="InterPro" id="IPR018499">
    <property type="entry name" value="Tetraspanin/Peripherin"/>
</dbReference>